<organism evidence="1 2">
    <name type="scientific">Bradyrhizobium erythrophlei</name>
    <dbReference type="NCBI Taxonomy" id="1437360"/>
    <lineage>
        <taxon>Bacteria</taxon>
        <taxon>Pseudomonadati</taxon>
        <taxon>Pseudomonadota</taxon>
        <taxon>Alphaproteobacteria</taxon>
        <taxon>Hyphomicrobiales</taxon>
        <taxon>Nitrobacteraceae</taxon>
        <taxon>Bradyrhizobium</taxon>
    </lineage>
</organism>
<proteinExistence type="predicted"/>
<keyword evidence="2" id="KW-1185">Reference proteome</keyword>
<dbReference type="OrthoDB" id="8254342at2"/>
<dbReference type="RefSeq" id="WP_072825781.1">
    <property type="nucleotide sequence ID" value="NZ_LT670849.1"/>
</dbReference>
<dbReference type="EMBL" id="LT670849">
    <property type="protein sequence ID" value="SHN64858.1"/>
    <property type="molecule type" value="Genomic_DNA"/>
</dbReference>
<accession>A0A1M7T2C7</accession>
<evidence type="ECO:0000313" key="1">
    <source>
        <dbReference type="EMBL" id="SHN64858.1"/>
    </source>
</evidence>
<reference evidence="2" key="1">
    <citation type="submission" date="2016-11" db="EMBL/GenBank/DDBJ databases">
        <authorList>
            <person name="Varghese N."/>
            <person name="Submissions S."/>
        </authorList>
    </citation>
    <scope>NUCLEOTIDE SEQUENCE [LARGE SCALE GENOMIC DNA]</scope>
    <source>
        <strain evidence="2">GAS401</strain>
    </source>
</reference>
<sequence>MTEFEELRQLAAQTRHFIGSSEDKVLALKAVFHAHDVVLGIYPANEGLGLHVIKGDAILKEIADSGAQLAYSHTAIALYTREQAVTLQRLLN</sequence>
<gene>
    <name evidence="1" type="ORF">SAMN05444170_0633</name>
</gene>
<dbReference type="Proteomes" id="UP000184096">
    <property type="component" value="Chromosome I"/>
</dbReference>
<name>A0A1M7T2C7_9BRAD</name>
<dbReference type="AlphaFoldDB" id="A0A1M7T2C7"/>
<protein>
    <submittedName>
        <fullName evidence="1">Uncharacterized protein</fullName>
    </submittedName>
</protein>
<evidence type="ECO:0000313" key="2">
    <source>
        <dbReference type="Proteomes" id="UP000184096"/>
    </source>
</evidence>